<protein>
    <submittedName>
        <fullName evidence="2">Transcriptional regulator with XRE-family HTH domain</fullName>
    </submittedName>
</protein>
<name>A0A7W3MVI0_9ACTN</name>
<dbReference type="CDD" id="cd00093">
    <property type="entry name" value="HTH_XRE"/>
    <property type="match status" value="1"/>
</dbReference>
<evidence type="ECO:0000259" key="1">
    <source>
        <dbReference type="Pfam" id="PF19054"/>
    </source>
</evidence>
<comment type="caution">
    <text evidence="2">The sequence shown here is derived from an EMBL/GenBank/DDBJ whole genome shotgun (WGS) entry which is preliminary data.</text>
</comment>
<gene>
    <name evidence="2" type="ORF">HNR21_001532</name>
</gene>
<dbReference type="AlphaFoldDB" id="A0A7W3MVI0"/>
<dbReference type="SUPFAM" id="SSF47413">
    <property type="entry name" value="lambda repressor-like DNA-binding domains"/>
    <property type="match status" value="1"/>
</dbReference>
<reference evidence="2 3" key="1">
    <citation type="submission" date="2020-08" db="EMBL/GenBank/DDBJ databases">
        <title>Sequencing the genomes of 1000 actinobacteria strains.</title>
        <authorList>
            <person name="Klenk H.-P."/>
        </authorList>
    </citation>
    <scope>NUCLEOTIDE SEQUENCE [LARGE SCALE GENOMIC DNA]</scope>
    <source>
        <strain evidence="2 3">DSM 45823</strain>
    </source>
</reference>
<dbReference type="InterPro" id="IPR043917">
    <property type="entry name" value="DUF5753"/>
</dbReference>
<dbReference type="InterPro" id="IPR010982">
    <property type="entry name" value="Lambda_DNA-bd_dom_sf"/>
</dbReference>
<evidence type="ECO:0000313" key="2">
    <source>
        <dbReference type="EMBL" id="MBA9002650.1"/>
    </source>
</evidence>
<dbReference type="Gene3D" id="1.10.260.40">
    <property type="entry name" value="lambda repressor-like DNA-binding domains"/>
    <property type="match status" value="1"/>
</dbReference>
<dbReference type="Pfam" id="PF13560">
    <property type="entry name" value="HTH_31"/>
    <property type="match status" value="1"/>
</dbReference>
<dbReference type="RefSeq" id="WP_182704608.1">
    <property type="nucleotide sequence ID" value="NZ_JACJII010000001.1"/>
</dbReference>
<dbReference type="InterPro" id="IPR001387">
    <property type="entry name" value="Cro/C1-type_HTH"/>
</dbReference>
<dbReference type="Pfam" id="PF19054">
    <property type="entry name" value="DUF5753"/>
    <property type="match status" value="1"/>
</dbReference>
<evidence type="ECO:0000313" key="3">
    <source>
        <dbReference type="Proteomes" id="UP000539313"/>
    </source>
</evidence>
<keyword evidence="3" id="KW-1185">Reference proteome</keyword>
<feature type="domain" description="DUF5753" evidence="1">
    <location>
        <begin position="91"/>
        <end position="266"/>
    </location>
</feature>
<proteinExistence type="predicted"/>
<accession>A0A7W3MVI0</accession>
<dbReference type="GO" id="GO:0003677">
    <property type="term" value="F:DNA binding"/>
    <property type="evidence" value="ECO:0007669"/>
    <property type="project" value="InterPro"/>
</dbReference>
<dbReference type="Proteomes" id="UP000539313">
    <property type="component" value="Unassembled WGS sequence"/>
</dbReference>
<sequence>MRSKPSPEPRSSLWALIAFYLRAFREQHGQSTRRLGELTGDSAATVSRLETGKARLDETRAKTYDRVWDTRGLFQNLVWYASIGHDPQWWSQYVELEQRAGVIKMFEASLIPGLLQTEDYARAVIEAGGPLDAGKALQQRMERQAMLDRPHPPFLSVLLSQAALEWPIGSPEIMREQLARLLELSERSHVVIRVIPRTWDVGAYPGVDGSFRLMIGDDFGEVAYTESPGKGRLVSAPSEVQTYVIRYDRISAKALPEAPSRELIKKVLESFE</sequence>
<dbReference type="EMBL" id="JACJII010000001">
    <property type="protein sequence ID" value="MBA9002650.1"/>
    <property type="molecule type" value="Genomic_DNA"/>
</dbReference>
<organism evidence="2 3">
    <name type="scientific">Thermomonospora cellulosilytica</name>
    <dbReference type="NCBI Taxonomy" id="1411118"/>
    <lineage>
        <taxon>Bacteria</taxon>
        <taxon>Bacillati</taxon>
        <taxon>Actinomycetota</taxon>
        <taxon>Actinomycetes</taxon>
        <taxon>Streptosporangiales</taxon>
        <taxon>Thermomonosporaceae</taxon>
        <taxon>Thermomonospora</taxon>
    </lineage>
</organism>